<evidence type="ECO:0000313" key="3">
    <source>
        <dbReference type="Proteomes" id="UP001530400"/>
    </source>
</evidence>
<feature type="region of interest" description="Disordered" evidence="1">
    <location>
        <begin position="242"/>
        <end position="278"/>
    </location>
</feature>
<gene>
    <name evidence="2" type="ORF">ACHAWO_001373</name>
</gene>
<accession>A0ABD3QNE3</accession>
<organism evidence="2 3">
    <name type="scientific">Cyclotella atomus</name>
    <dbReference type="NCBI Taxonomy" id="382360"/>
    <lineage>
        <taxon>Eukaryota</taxon>
        <taxon>Sar</taxon>
        <taxon>Stramenopiles</taxon>
        <taxon>Ochrophyta</taxon>
        <taxon>Bacillariophyta</taxon>
        <taxon>Coscinodiscophyceae</taxon>
        <taxon>Thalassiosirophycidae</taxon>
        <taxon>Stephanodiscales</taxon>
        <taxon>Stephanodiscaceae</taxon>
        <taxon>Cyclotella</taxon>
    </lineage>
</organism>
<reference evidence="2 3" key="1">
    <citation type="submission" date="2024-10" db="EMBL/GenBank/DDBJ databases">
        <title>Updated reference genomes for cyclostephanoid diatoms.</title>
        <authorList>
            <person name="Roberts W.R."/>
            <person name="Alverson A.J."/>
        </authorList>
    </citation>
    <scope>NUCLEOTIDE SEQUENCE [LARGE SCALE GENOMIC DNA]</scope>
    <source>
        <strain evidence="2 3">AJA010-31</strain>
    </source>
</reference>
<keyword evidence="3" id="KW-1185">Reference proteome</keyword>
<dbReference type="AlphaFoldDB" id="A0ABD3QNE3"/>
<dbReference type="EMBL" id="JALLPJ020000131">
    <property type="protein sequence ID" value="KAL3801568.1"/>
    <property type="molecule type" value="Genomic_DNA"/>
</dbReference>
<feature type="compositionally biased region" description="Basic and acidic residues" evidence="1">
    <location>
        <begin position="242"/>
        <end position="259"/>
    </location>
</feature>
<comment type="caution">
    <text evidence="2">The sequence shown here is derived from an EMBL/GenBank/DDBJ whole genome shotgun (WGS) entry which is preliminary data.</text>
</comment>
<dbReference type="Proteomes" id="UP001530400">
    <property type="component" value="Unassembled WGS sequence"/>
</dbReference>
<protein>
    <submittedName>
        <fullName evidence="2">Uncharacterized protein</fullName>
    </submittedName>
</protein>
<name>A0ABD3QNE3_9STRA</name>
<sequence length="711" mass="80718">MTHPTPTLLKLASTHSGMRRILKRRLPVPKYIELAVKAGTYKTPSIRPNYLGLHDNDPSKLQQLSPRQRNEQRVKLARGILDYPEEYEILSMNPPLPLPPRTPVRVKKFMASQEKNRKMQLRKEKKKLQLLGMDVDEVQEMREVPAMDELVKQYLRRHEDRIAEGDVSASKREQEYYSQLLLGRTSSEKEGSGGTIMGRKSQLIENAYAFALRQQQVLLQGDVKGMMESALKVEELLEKEAKQNRKEGHEISKKIKSWRDTTTAGGTASSTFDDDTTAENTHLPSILHSKPRSIRALSIWSARLQSIPYHRWTIGATTALDHWIAREVLGMDENTWNLILEGGGADVSKLNVLPGGETKGGVKDRMRDVVVTREALFPETVAGGRGGAAELAGGELSGDLEDETSKSIDALLASLGSFDDDDEFKFDDFGDDDKDGDGEKNKESLEVIMNELQEWRAKNVDSPYEKWDAQAIKKFDEWIEKYVSTLSSESSTSDIDLEATRKALLSQPPIDSASSKDFWTNIRNETEAENFLQDYRSKAEKKLSSLGDAASLSESDKALHSELQAILDVPYERQLRKLVNMGAIRPILDEYIEDSDRQDFLEKYSSIFLEGLELECLVPDRNGPIALDDLGPSLREEFAALHSPEERFRIEKIAYGTDEFGTERAQRARDLYRMWNEHKSNRARFEEAMFRKGFMNLEDKPKEKRDGGKKK</sequence>
<proteinExistence type="predicted"/>
<evidence type="ECO:0000256" key="1">
    <source>
        <dbReference type="SAM" id="MobiDB-lite"/>
    </source>
</evidence>
<evidence type="ECO:0000313" key="2">
    <source>
        <dbReference type="EMBL" id="KAL3801568.1"/>
    </source>
</evidence>
<feature type="compositionally biased region" description="Low complexity" evidence="1">
    <location>
        <begin position="261"/>
        <end position="271"/>
    </location>
</feature>